<evidence type="ECO:0000256" key="4">
    <source>
        <dbReference type="ARBA" id="ARBA00022777"/>
    </source>
</evidence>
<sequence length="461" mass="51093">MSDHVILKSIANGNQLKGYQKEIQELLARTQKTIVILDDDPTGTQTVRDIPVVTQWTETVLEKELARSPVFFILTNSRSLQVKEAENLAFRLGKRLQKIAAKHQKQLLVISRGDSTLRGHYPGEVLSLAEGLGQPDAKHVLIPAFFEGGRYTYQDVHYVQEGDRFVPAGETSFAKDSTFGYTASNLKKYIVEKYENNIEELQIQAISLDDVRNAPAAQITAQVKEGTHSHILVNATAQADLEKFALATLRSKKPLMYRTAASFVNAIIGQRPSPLLTKKDLVKENITHGALVIVGSYVPKTTAQLNYLKKQYKAQYVELDVQQLFEDDTLENTLNALATKLDNQLRNGMNVVLYTSRKLKKGNSKEESLKIVNLVSNALTTIASLVQVRPKFILAKGGITSSDIAVKSLGISRAMVLGQVHKGVPVWQADEHSRFPSLPYIVFPGNVGDDSALLTVLKLME</sequence>
<accession>A0ABW3AZQ4</accession>
<evidence type="ECO:0000313" key="10">
    <source>
        <dbReference type="Proteomes" id="UP001597012"/>
    </source>
</evidence>
<reference evidence="10" key="1">
    <citation type="journal article" date="2019" name="Int. J. Syst. Evol. Microbiol.">
        <title>The Global Catalogue of Microorganisms (GCM) 10K type strain sequencing project: providing services to taxonomists for standard genome sequencing and annotation.</title>
        <authorList>
            <consortium name="The Broad Institute Genomics Platform"/>
            <consortium name="The Broad Institute Genome Sequencing Center for Infectious Disease"/>
            <person name="Wu L."/>
            <person name="Ma J."/>
        </authorList>
    </citation>
    <scope>NUCLEOTIDE SEQUENCE [LARGE SCALE GENOMIC DNA]</scope>
    <source>
        <strain evidence="10">CCUG 61948</strain>
    </source>
</reference>
<dbReference type="Proteomes" id="UP001597012">
    <property type="component" value="Unassembled WGS sequence"/>
</dbReference>
<organism evidence="9 10">
    <name type="scientific">Maribacter chungangensis</name>
    <dbReference type="NCBI Taxonomy" id="1069117"/>
    <lineage>
        <taxon>Bacteria</taxon>
        <taxon>Pseudomonadati</taxon>
        <taxon>Bacteroidota</taxon>
        <taxon>Flavobacteriia</taxon>
        <taxon>Flavobacteriales</taxon>
        <taxon>Flavobacteriaceae</taxon>
        <taxon>Maribacter</taxon>
    </lineage>
</organism>
<gene>
    <name evidence="9" type="ORF">ACFQZJ_03705</name>
</gene>
<dbReference type="SUPFAM" id="SSF142764">
    <property type="entry name" value="YgbK-like"/>
    <property type="match status" value="1"/>
</dbReference>
<evidence type="ECO:0000256" key="5">
    <source>
        <dbReference type="ARBA" id="ARBA00022840"/>
    </source>
</evidence>
<evidence type="ECO:0000256" key="2">
    <source>
        <dbReference type="ARBA" id="ARBA00022679"/>
    </source>
</evidence>
<dbReference type="InterPro" id="IPR010737">
    <property type="entry name" value="4-carb_acid_sugar_kinase_N"/>
</dbReference>
<evidence type="ECO:0000256" key="1">
    <source>
        <dbReference type="ARBA" id="ARBA00005715"/>
    </source>
</evidence>
<dbReference type="InterPro" id="IPR037051">
    <property type="entry name" value="4-carb_acid_sugar_kinase_N_sf"/>
</dbReference>
<keyword evidence="3" id="KW-0547">Nucleotide-binding</keyword>
<dbReference type="InterPro" id="IPR042213">
    <property type="entry name" value="NBD_C_sf"/>
</dbReference>
<keyword evidence="2" id="KW-0808">Transferase</keyword>
<comment type="caution">
    <text evidence="9">The sequence shown here is derived from an EMBL/GenBank/DDBJ whole genome shotgun (WGS) entry which is preliminary data.</text>
</comment>
<name>A0ABW3AZQ4_9FLAO</name>
<dbReference type="Pfam" id="PF17042">
    <property type="entry name" value="NBD_C"/>
    <property type="match status" value="1"/>
</dbReference>
<dbReference type="InterPro" id="IPR031475">
    <property type="entry name" value="NBD_C"/>
</dbReference>
<keyword evidence="10" id="KW-1185">Reference proteome</keyword>
<proteinExistence type="inferred from homology"/>
<protein>
    <submittedName>
        <fullName evidence="9">Four-carbon acid sugar kinase family protein</fullName>
    </submittedName>
</protein>
<feature type="domain" description="Four-carbon acid sugar kinase N-terminal" evidence="7">
    <location>
        <begin position="34"/>
        <end position="266"/>
    </location>
</feature>
<dbReference type="RefSeq" id="WP_379932404.1">
    <property type="nucleotide sequence ID" value="NZ_JBHTHY010000003.1"/>
</dbReference>
<keyword evidence="6" id="KW-0119">Carbohydrate metabolism</keyword>
<feature type="domain" description="Four-carbon acid sugar kinase nucleotide binding" evidence="8">
    <location>
        <begin position="291"/>
        <end position="453"/>
    </location>
</feature>
<keyword evidence="5" id="KW-0067">ATP-binding</keyword>
<evidence type="ECO:0000256" key="6">
    <source>
        <dbReference type="ARBA" id="ARBA00023277"/>
    </source>
</evidence>
<evidence type="ECO:0000256" key="3">
    <source>
        <dbReference type="ARBA" id="ARBA00022741"/>
    </source>
</evidence>
<comment type="similarity">
    <text evidence="1">Belongs to the four-carbon acid sugar kinase family.</text>
</comment>
<dbReference type="GO" id="GO:0016301">
    <property type="term" value="F:kinase activity"/>
    <property type="evidence" value="ECO:0007669"/>
    <property type="project" value="UniProtKB-KW"/>
</dbReference>
<dbReference type="Gene3D" id="3.40.980.20">
    <property type="entry name" value="Four-carbon acid sugar kinase, nucleotide binding domain"/>
    <property type="match status" value="1"/>
</dbReference>
<dbReference type="Gene3D" id="3.40.50.10840">
    <property type="entry name" value="Putative sugar-binding, N-terminal domain"/>
    <property type="match status" value="1"/>
</dbReference>
<dbReference type="EMBL" id="JBHTHY010000003">
    <property type="protein sequence ID" value="MFD0796552.1"/>
    <property type="molecule type" value="Genomic_DNA"/>
</dbReference>
<evidence type="ECO:0000259" key="7">
    <source>
        <dbReference type="Pfam" id="PF07005"/>
    </source>
</evidence>
<evidence type="ECO:0000259" key="8">
    <source>
        <dbReference type="Pfam" id="PF17042"/>
    </source>
</evidence>
<dbReference type="Pfam" id="PF07005">
    <property type="entry name" value="SBD_N"/>
    <property type="match status" value="1"/>
</dbReference>
<keyword evidence="4 9" id="KW-0418">Kinase</keyword>
<evidence type="ECO:0000313" key="9">
    <source>
        <dbReference type="EMBL" id="MFD0796552.1"/>
    </source>
</evidence>